<dbReference type="EnsemblPlants" id="TraesCS6A02G060000.1">
    <property type="protein sequence ID" value="TraesCS6A02G060000.1.cds1"/>
    <property type="gene ID" value="TraesCS6A02G060000"/>
</dbReference>
<dbReference type="OrthoDB" id="696348at2759"/>
<reference evidence="1" key="1">
    <citation type="submission" date="2018-08" db="EMBL/GenBank/DDBJ databases">
        <authorList>
            <person name="Rossello M."/>
        </authorList>
    </citation>
    <scope>NUCLEOTIDE SEQUENCE [LARGE SCALE GENOMIC DNA]</scope>
    <source>
        <strain evidence="1">cv. Chinese Spring</strain>
    </source>
</reference>
<evidence type="ECO:0000313" key="1">
    <source>
        <dbReference type="EnsemblPlants" id="TraesCS6A02G060000.1.cds1"/>
    </source>
</evidence>
<dbReference type="PANTHER" id="PTHR35360:SF2">
    <property type="entry name" value="OS01G0324125 PROTEIN"/>
    <property type="match status" value="1"/>
</dbReference>
<sequence>MCLEAQHRLAFERRHGSDTFPYYIPDSTATDLVKRCKAARVWNRKDGATIDNVLKQIQRAGGAEAWPDQDGWGRRCNLQVKSWETWSFKRLPSASSLARMIRTEGPLIGGLVVGEDYYADGWEKRVYRGGSGKKAGPHGVVCTGYRYEQGEEKIQVVENHDWDGPARWIYRTAFTDFTQIKVEPLDASPLFIGKEVSWWRRLERRLWREETCWWLRRHGISEQWNKTMALDMKH</sequence>
<dbReference type="Gene3D" id="3.90.70.10">
    <property type="entry name" value="Cysteine proteinases"/>
    <property type="match status" value="1"/>
</dbReference>
<dbReference type="AlphaFoldDB" id="A0A3B6NL49"/>
<dbReference type="Gramene" id="TraesCAD_scaffold_092079_01G000100.1">
    <property type="protein sequence ID" value="TraesCAD_scaffold_092079_01G000100.1"/>
    <property type="gene ID" value="TraesCAD_scaffold_092079_01G000100"/>
</dbReference>
<reference evidence="1" key="2">
    <citation type="submission" date="2018-10" db="UniProtKB">
        <authorList>
            <consortium name="EnsemblPlants"/>
        </authorList>
    </citation>
    <scope>IDENTIFICATION</scope>
</reference>
<dbReference type="SUPFAM" id="SSF54001">
    <property type="entry name" value="Cysteine proteinases"/>
    <property type="match status" value="1"/>
</dbReference>
<dbReference type="Gramene" id="TraesCS6A02G060000.1">
    <property type="protein sequence ID" value="TraesCS6A02G060000.1.cds1"/>
    <property type="gene ID" value="TraesCS6A02G060000"/>
</dbReference>
<evidence type="ECO:0000313" key="2">
    <source>
        <dbReference type="Proteomes" id="UP000019116"/>
    </source>
</evidence>
<keyword evidence="2" id="KW-1185">Reference proteome</keyword>
<accession>A0A3B6NL49</accession>
<dbReference type="Gramene" id="TraesCS6A03G0134000.1">
    <property type="protein sequence ID" value="TraesCS6A03G0134000.1.CDS1"/>
    <property type="gene ID" value="TraesCS6A03G0134000"/>
</dbReference>
<proteinExistence type="predicted"/>
<dbReference type="OMA" id="CERKGVW"/>
<dbReference type="InterPro" id="IPR038765">
    <property type="entry name" value="Papain-like_cys_pep_sf"/>
</dbReference>
<dbReference type="PANTHER" id="PTHR35360">
    <property type="entry name" value="OS01G0324125 PROTEIN-RELATED"/>
    <property type="match status" value="1"/>
</dbReference>
<dbReference type="SMR" id="A0A3B6NL49"/>
<organism evidence="1">
    <name type="scientific">Triticum aestivum</name>
    <name type="common">Wheat</name>
    <dbReference type="NCBI Taxonomy" id="4565"/>
    <lineage>
        <taxon>Eukaryota</taxon>
        <taxon>Viridiplantae</taxon>
        <taxon>Streptophyta</taxon>
        <taxon>Embryophyta</taxon>
        <taxon>Tracheophyta</taxon>
        <taxon>Spermatophyta</taxon>
        <taxon>Magnoliopsida</taxon>
        <taxon>Liliopsida</taxon>
        <taxon>Poales</taxon>
        <taxon>Poaceae</taxon>
        <taxon>BOP clade</taxon>
        <taxon>Pooideae</taxon>
        <taxon>Triticodae</taxon>
        <taxon>Triticeae</taxon>
        <taxon>Triticinae</taxon>
        <taxon>Triticum</taxon>
    </lineage>
</organism>
<protein>
    <submittedName>
        <fullName evidence="1">Uncharacterized protein</fullName>
    </submittedName>
</protein>
<dbReference type="Gramene" id="TraesPARA_EIv1.0_1901860.1">
    <property type="protein sequence ID" value="TraesPARA_EIv1.0_1901860.1.CDS1"/>
    <property type="gene ID" value="TraesPARA_EIv1.0_1901860"/>
</dbReference>
<name>A0A3B6NL49_WHEAT</name>
<dbReference type="Proteomes" id="UP000019116">
    <property type="component" value="Chromosome 6A"/>
</dbReference>